<evidence type="ECO:0000313" key="4">
    <source>
        <dbReference type="Proteomes" id="UP000232164"/>
    </source>
</evidence>
<dbReference type="PANTHER" id="PTHR46268:SF15">
    <property type="entry name" value="UNIVERSAL STRESS PROTEIN HP_0031"/>
    <property type="match status" value="1"/>
</dbReference>
<feature type="domain" description="UspA" evidence="2">
    <location>
        <begin position="156"/>
        <end position="274"/>
    </location>
</feature>
<dbReference type="SUPFAM" id="SSF52402">
    <property type="entry name" value="Adenine nucleotide alpha hydrolases-like"/>
    <property type="match status" value="1"/>
</dbReference>
<dbReference type="Gene3D" id="3.40.50.12370">
    <property type="match status" value="1"/>
</dbReference>
<evidence type="ECO:0000313" key="3">
    <source>
        <dbReference type="EMBL" id="PKA45501.1"/>
    </source>
</evidence>
<dbReference type="AlphaFoldDB" id="A0A2N0DHB8"/>
<gene>
    <name evidence="3" type="ORF">CWR43_00215</name>
</gene>
<dbReference type="CDD" id="cd00293">
    <property type="entry name" value="USP-like"/>
    <property type="match status" value="1"/>
</dbReference>
<dbReference type="Proteomes" id="UP000232164">
    <property type="component" value="Unassembled WGS sequence"/>
</dbReference>
<sequence length="278" mass="30027">MRYKTILAVLGVNHFQEDLKNAIALSQAIEAHLSTVIIAMAAPPPFGSYAEAISTAWLEERQGDIDKLAEQAGTVKEMLKASGLSFDVQDIYTEFAWADEDIAERALYADLTLVGRQTGRDEDLCKRVLDGALFQSPAPLLFNPTDQAANLTPRSALIAWDSRPEAARAVQQALPALQSASEVHVTLIDPVARSSASGEEPGADIATYLARHGVPVAVDVLSSGGRHVDEVLKQHAVDVGAELLVMGAYSHSRLRERIFGGVTRSMLETARLPIFCSH</sequence>
<dbReference type="Pfam" id="PF00582">
    <property type="entry name" value="Usp"/>
    <property type="match status" value="1"/>
</dbReference>
<dbReference type="STRING" id="1041146.GCA_000427985_03271"/>
<accession>A0A2N0DHB8</accession>
<protein>
    <submittedName>
        <fullName evidence="3">Universal stress protein</fullName>
    </submittedName>
</protein>
<reference evidence="3 4" key="1">
    <citation type="submission" date="2017-11" db="EMBL/GenBank/DDBJ databases">
        <authorList>
            <person name="Han C.G."/>
        </authorList>
    </citation>
    <scope>NUCLEOTIDE SEQUENCE [LARGE SCALE GENOMIC DNA]</scope>
    <source>
        <strain evidence="3 4">HCNT1</strain>
    </source>
</reference>
<dbReference type="PANTHER" id="PTHR46268">
    <property type="entry name" value="STRESS RESPONSE PROTEIN NHAX"/>
    <property type="match status" value="1"/>
</dbReference>
<dbReference type="RefSeq" id="WP_100770297.1">
    <property type="nucleotide sequence ID" value="NZ_PIQN01000001.1"/>
</dbReference>
<name>A0A2N0DHB8_RHISU</name>
<evidence type="ECO:0000259" key="2">
    <source>
        <dbReference type="Pfam" id="PF00582"/>
    </source>
</evidence>
<organism evidence="3 4">
    <name type="scientific">Rhizobium sullae</name>
    <name type="common">Rhizobium hedysari</name>
    <dbReference type="NCBI Taxonomy" id="50338"/>
    <lineage>
        <taxon>Bacteria</taxon>
        <taxon>Pseudomonadati</taxon>
        <taxon>Pseudomonadota</taxon>
        <taxon>Alphaproteobacteria</taxon>
        <taxon>Hyphomicrobiales</taxon>
        <taxon>Rhizobiaceae</taxon>
        <taxon>Rhizobium/Agrobacterium group</taxon>
        <taxon>Rhizobium</taxon>
    </lineage>
</organism>
<reference evidence="3 4" key="2">
    <citation type="submission" date="2017-12" db="EMBL/GenBank/DDBJ databases">
        <title>Genome sequence of Rhizobium sullae HCNT1 isolated from Sulla coronaria nodules and featuring peculiar denitrification phenotypes.</title>
        <authorList>
            <person name="De Diego-Diaz B."/>
            <person name="Treu L."/>
            <person name="Campanaro S."/>
            <person name="Da Silva Duarte V."/>
            <person name="Basaglia M."/>
            <person name="Favaro L."/>
            <person name="Casella S."/>
            <person name="Squartini A."/>
        </authorList>
    </citation>
    <scope>NUCLEOTIDE SEQUENCE [LARGE SCALE GENOMIC DNA]</scope>
    <source>
        <strain evidence="3 4">HCNT1</strain>
    </source>
</reference>
<comment type="similarity">
    <text evidence="1">Belongs to the universal stress protein A family.</text>
</comment>
<comment type="caution">
    <text evidence="3">The sequence shown here is derived from an EMBL/GenBank/DDBJ whole genome shotgun (WGS) entry which is preliminary data.</text>
</comment>
<proteinExistence type="inferred from homology"/>
<dbReference type="EMBL" id="PIQN01000001">
    <property type="protein sequence ID" value="PKA45501.1"/>
    <property type="molecule type" value="Genomic_DNA"/>
</dbReference>
<evidence type="ECO:0000256" key="1">
    <source>
        <dbReference type="ARBA" id="ARBA00008791"/>
    </source>
</evidence>
<dbReference type="InterPro" id="IPR006016">
    <property type="entry name" value="UspA"/>
</dbReference>